<evidence type="ECO:0000313" key="4">
    <source>
        <dbReference type="Proteomes" id="UP001501523"/>
    </source>
</evidence>
<dbReference type="Pfam" id="PF07486">
    <property type="entry name" value="Hydrolase_2"/>
    <property type="match status" value="1"/>
</dbReference>
<dbReference type="InterPro" id="IPR042047">
    <property type="entry name" value="SleB_dom1"/>
</dbReference>
<dbReference type="EMBL" id="BAAAEU010000001">
    <property type="protein sequence ID" value="GAA0704781.1"/>
    <property type="molecule type" value="Genomic_DNA"/>
</dbReference>
<keyword evidence="1" id="KW-0732">Signal</keyword>
<comment type="caution">
    <text evidence="3">The sequence shown here is derived from an EMBL/GenBank/DDBJ whole genome shotgun (WGS) entry which is preliminary data.</text>
</comment>
<feature type="domain" description="Cell wall hydrolase SleB" evidence="2">
    <location>
        <begin position="33"/>
        <end position="142"/>
    </location>
</feature>
<protein>
    <submittedName>
        <fullName evidence="3">Cell wall hydrolase</fullName>
    </submittedName>
</protein>
<organism evidence="3 4">
    <name type="scientific">Dokdonella soli</name>
    <dbReference type="NCBI Taxonomy" id="529810"/>
    <lineage>
        <taxon>Bacteria</taxon>
        <taxon>Pseudomonadati</taxon>
        <taxon>Pseudomonadota</taxon>
        <taxon>Gammaproteobacteria</taxon>
        <taxon>Lysobacterales</taxon>
        <taxon>Rhodanobacteraceae</taxon>
        <taxon>Dokdonella</taxon>
    </lineage>
</organism>
<dbReference type="Proteomes" id="UP001501523">
    <property type="component" value="Unassembled WGS sequence"/>
</dbReference>
<gene>
    <name evidence="3" type="ORF">GCM10009105_01830</name>
</gene>
<reference evidence="3 4" key="1">
    <citation type="journal article" date="2019" name="Int. J. Syst. Evol. Microbiol.">
        <title>The Global Catalogue of Microorganisms (GCM) 10K type strain sequencing project: providing services to taxonomists for standard genome sequencing and annotation.</title>
        <authorList>
            <consortium name="The Broad Institute Genomics Platform"/>
            <consortium name="The Broad Institute Genome Sequencing Center for Infectious Disease"/>
            <person name="Wu L."/>
            <person name="Ma J."/>
        </authorList>
    </citation>
    <scope>NUCLEOTIDE SEQUENCE [LARGE SCALE GENOMIC DNA]</scope>
    <source>
        <strain evidence="3 4">JCM 15421</strain>
    </source>
</reference>
<proteinExistence type="predicted"/>
<dbReference type="GO" id="GO:0016787">
    <property type="term" value="F:hydrolase activity"/>
    <property type="evidence" value="ECO:0007669"/>
    <property type="project" value="UniProtKB-KW"/>
</dbReference>
<dbReference type="Gene3D" id="1.10.10.2520">
    <property type="entry name" value="Cell wall hydrolase SleB, domain 1"/>
    <property type="match status" value="1"/>
</dbReference>
<dbReference type="InterPro" id="IPR011105">
    <property type="entry name" value="Cell_wall_hydrolase_SleB"/>
</dbReference>
<feature type="signal peptide" evidence="1">
    <location>
        <begin position="1"/>
        <end position="17"/>
    </location>
</feature>
<evidence type="ECO:0000256" key="1">
    <source>
        <dbReference type="SAM" id="SignalP"/>
    </source>
</evidence>
<name>A0ABN1IBI3_9GAMM</name>
<feature type="chain" id="PRO_5047086899" evidence="1">
    <location>
        <begin position="18"/>
        <end position="145"/>
    </location>
</feature>
<accession>A0ABN1IBI3</accession>
<keyword evidence="4" id="KW-1185">Reference proteome</keyword>
<keyword evidence="3" id="KW-0378">Hydrolase</keyword>
<evidence type="ECO:0000313" key="3">
    <source>
        <dbReference type="EMBL" id="GAA0704781.1"/>
    </source>
</evidence>
<evidence type="ECO:0000259" key="2">
    <source>
        <dbReference type="Pfam" id="PF07486"/>
    </source>
</evidence>
<dbReference type="RefSeq" id="WP_343786202.1">
    <property type="nucleotide sequence ID" value="NZ_BAAAEU010000001.1"/>
</dbReference>
<sequence>MKLAFLLWLASALPQPASDQVCLATTVYLEARSESKVGQMAVAEVAMRRRETGRWGTTVCDVVRAPGQFATATTKENFVLDSPEAWQTAWKIAGRTIEMWSLPIKQRKFVVPNADHFVVVDSVSPAWIKGPPLATIGAHNFYRIN</sequence>